<dbReference type="Proteomes" id="UP000325081">
    <property type="component" value="Unassembled WGS sequence"/>
</dbReference>
<dbReference type="AlphaFoldDB" id="A0A5A7NXA6"/>
<name>A0A5A7NXA6_STRAF</name>
<dbReference type="EMBL" id="BKCP01000001">
    <property type="protein sequence ID" value="GER24931.1"/>
    <property type="molecule type" value="Genomic_DNA"/>
</dbReference>
<organism evidence="1 2">
    <name type="scientific">Striga asiatica</name>
    <name type="common">Asiatic witchweed</name>
    <name type="synonym">Buchnera asiatica</name>
    <dbReference type="NCBI Taxonomy" id="4170"/>
    <lineage>
        <taxon>Eukaryota</taxon>
        <taxon>Viridiplantae</taxon>
        <taxon>Streptophyta</taxon>
        <taxon>Embryophyta</taxon>
        <taxon>Tracheophyta</taxon>
        <taxon>Spermatophyta</taxon>
        <taxon>Magnoliopsida</taxon>
        <taxon>eudicotyledons</taxon>
        <taxon>Gunneridae</taxon>
        <taxon>Pentapetalae</taxon>
        <taxon>asterids</taxon>
        <taxon>lamiids</taxon>
        <taxon>Lamiales</taxon>
        <taxon>Orobanchaceae</taxon>
        <taxon>Buchnereae</taxon>
        <taxon>Striga</taxon>
    </lineage>
</organism>
<feature type="non-terminal residue" evidence="1">
    <location>
        <position position="151"/>
    </location>
</feature>
<sequence length="151" mass="17300">MTMVIDPTLDDDRWGLFVRYKRQFRFEKNDYDVPESYFCRPGEEIRPNTIELVKRFLKQVRESRIASHLGGFIPIEVEELRQGACDIDRSVYARIVGAAECSIQKIGEETGHSYKLVKVERAVMTRALVMFLTLTAEEEEDGGPVPTIQAA</sequence>
<reference evidence="2" key="1">
    <citation type="journal article" date="2019" name="Curr. Biol.">
        <title>Genome Sequence of Striga asiatica Provides Insight into the Evolution of Plant Parasitism.</title>
        <authorList>
            <person name="Yoshida S."/>
            <person name="Kim S."/>
            <person name="Wafula E.K."/>
            <person name="Tanskanen J."/>
            <person name="Kim Y.M."/>
            <person name="Honaas L."/>
            <person name="Yang Z."/>
            <person name="Spallek T."/>
            <person name="Conn C.E."/>
            <person name="Ichihashi Y."/>
            <person name="Cheong K."/>
            <person name="Cui S."/>
            <person name="Der J.P."/>
            <person name="Gundlach H."/>
            <person name="Jiao Y."/>
            <person name="Hori C."/>
            <person name="Ishida J.K."/>
            <person name="Kasahara H."/>
            <person name="Kiba T."/>
            <person name="Kim M.S."/>
            <person name="Koo N."/>
            <person name="Laohavisit A."/>
            <person name="Lee Y.H."/>
            <person name="Lumba S."/>
            <person name="McCourt P."/>
            <person name="Mortimer J.C."/>
            <person name="Mutuku J.M."/>
            <person name="Nomura T."/>
            <person name="Sasaki-Sekimoto Y."/>
            <person name="Seto Y."/>
            <person name="Wang Y."/>
            <person name="Wakatake T."/>
            <person name="Sakakibara H."/>
            <person name="Demura T."/>
            <person name="Yamaguchi S."/>
            <person name="Yoneyama K."/>
            <person name="Manabe R.I."/>
            <person name="Nelson D.C."/>
            <person name="Schulman A.H."/>
            <person name="Timko M.P."/>
            <person name="dePamphilis C.W."/>
            <person name="Choi D."/>
            <person name="Shirasu K."/>
        </authorList>
    </citation>
    <scope>NUCLEOTIDE SEQUENCE [LARGE SCALE GENOMIC DNA]</scope>
    <source>
        <strain evidence="2">cv. UVA1</strain>
    </source>
</reference>
<keyword evidence="2" id="KW-1185">Reference proteome</keyword>
<evidence type="ECO:0000313" key="2">
    <source>
        <dbReference type="Proteomes" id="UP000325081"/>
    </source>
</evidence>
<evidence type="ECO:0000313" key="1">
    <source>
        <dbReference type="EMBL" id="GER24931.1"/>
    </source>
</evidence>
<accession>A0A5A7NXA6</accession>
<gene>
    <name evidence="1" type="ORF">STAS_00474</name>
</gene>
<comment type="caution">
    <text evidence="1">The sequence shown here is derived from an EMBL/GenBank/DDBJ whole genome shotgun (WGS) entry which is preliminary data.</text>
</comment>
<dbReference type="OrthoDB" id="894828at2759"/>
<protein>
    <submittedName>
        <fullName evidence="1">RHO guanyl-nucleotide exchange factor 8</fullName>
    </submittedName>
</protein>
<proteinExistence type="predicted"/>